<dbReference type="PANTHER" id="PTHR40469:SF2">
    <property type="entry name" value="GALACTOSE-BINDING DOMAIN-LIKE SUPERFAMILY PROTEIN"/>
    <property type="match status" value="1"/>
</dbReference>
<dbReference type="InterPro" id="IPR029062">
    <property type="entry name" value="Class_I_gatase-like"/>
</dbReference>
<dbReference type="PANTHER" id="PTHR40469">
    <property type="entry name" value="SECRETED GLYCOSYL HYDROLASE"/>
    <property type="match status" value="1"/>
</dbReference>
<dbReference type="Proteomes" id="UP000634668">
    <property type="component" value="Unassembled WGS sequence"/>
</dbReference>
<comment type="caution">
    <text evidence="2">The sequence shown here is derived from an EMBL/GenBank/DDBJ whole genome shotgun (WGS) entry which is preliminary data.</text>
</comment>
<dbReference type="PROSITE" id="PS51257">
    <property type="entry name" value="PROKAR_LIPOPROTEIN"/>
    <property type="match status" value="1"/>
</dbReference>
<evidence type="ECO:0000313" key="3">
    <source>
        <dbReference type="Proteomes" id="UP000634668"/>
    </source>
</evidence>
<evidence type="ECO:0000313" key="2">
    <source>
        <dbReference type="EMBL" id="GGW38130.1"/>
    </source>
</evidence>
<evidence type="ECO:0000259" key="1">
    <source>
        <dbReference type="Pfam" id="PF06283"/>
    </source>
</evidence>
<sequence>MKVFKPALAFIVLAFVIGCGSAKIEEEVILNPHLHTNSEVKPQRLVPATKMNKDQVLVFTKTNGFRHGSIEKGVATLVKLGVANNFQVTQTEDSLQFNTANLKKYQLVIFLNTTMDVLGDAEEAAFEGYIRSGGNYMGIHAAADTEYEWPWYGKLVGAYFISHPKQQDAVIEVVDQNHPATEHLAETWTHFDEWYNFKDINPDINVLMKLDESSYTGGENGDNHPIAWYHEYDGGRAFYTGLGHTDEAYDDLNFRQHLVGGIEYCLGRKQVPN</sequence>
<reference evidence="2" key="1">
    <citation type="journal article" date="2014" name="Int. J. Syst. Evol. Microbiol.">
        <title>Complete genome sequence of Corynebacterium casei LMG S-19264T (=DSM 44701T), isolated from a smear-ripened cheese.</title>
        <authorList>
            <consortium name="US DOE Joint Genome Institute (JGI-PGF)"/>
            <person name="Walter F."/>
            <person name="Albersmeier A."/>
            <person name="Kalinowski J."/>
            <person name="Ruckert C."/>
        </authorList>
    </citation>
    <scope>NUCLEOTIDE SEQUENCE</scope>
    <source>
        <strain evidence="2">KCTC 12113</strain>
    </source>
</reference>
<accession>A0A918MN47</accession>
<dbReference type="SUPFAM" id="SSF52317">
    <property type="entry name" value="Class I glutamine amidotransferase-like"/>
    <property type="match status" value="1"/>
</dbReference>
<proteinExistence type="predicted"/>
<dbReference type="RefSeq" id="WP_034235187.1">
    <property type="nucleotide sequence ID" value="NZ_BMWP01000015.1"/>
</dbReference>
<reference evidence="2" key="2">
    <citation type="submission" date="2020-09" db="EMBL/GenBank/DDBJ databases">
        <authorList>
            <person name="Sun Q."/>
            <person name="Kim S."/>
        </authorList>
    </citation>
    <scope>NUCLEOTIDE SEQUENCE</scope>
    <source>
        <strain evidence="2">KCTC 12113</strain>
    </source>
</reference>
<feature type="domain" description="ThuA-like" evidence="1">
    <location>
        <begin position="55"/>
        <end position="265"/>
    </location>
</feature>
<keyword evidence="3" id="KW-1185">Reference proteome</keyword>
<dbReference type="EMBL" id="BMWP01000015">
    <property type="protein sequence ID" value="GGW38130.1"/>
    <property type="molecule type" value="Genomic_DNA"/>
</dbReference>
<dbReference type="Gene3D" id="3.40.50.880">
    <property type="match status" value="1"/>
</dbReference>
<protein>
    <recommendedName>
        <fullName evidence="1">ThuA-like domain-containing protein</fullName>
    </recommendedName>
</protein>
<dbReference type="Pfam" id="PF06283">
    <property type="entry name" value="ThuA"/>
    <property type="match status" value="1"/>
</dbReference>
<name>A0A918MN47_9FLAO</name>
<dbReference type="AlphaFoldDB" id="A0A918MN47"/>
<organism evidence="2 3">
    <name type="scientific">Arenibacter certesii</name>
    <dbReference type="NCBI Taxonomy" id="228955"/>
    <lineage>
        <taxon>Bacteria</taxon>
        <taxon>Pseudomonadati</taxon>
        <taxon>Bacteroidota</taxon>
        <taxon>Flavobacteriia</taxon>
        <taxon>Flavobacteriales</taxon>
        <taxon>Flavobacteriaceae</taxon>
        <taxon>Arenibacter</taxon>
    </lineage>
</organism>
<gene>
    <name evidence="2" type="ORF">GCM10007383_23690</name>
</gene>
<dbReference type="InterPro" id="IPR029010">
    <property type="entry name" value="ThuA-like"/>
</dbReference>